<dbReference type="InterPro" id="IPR002387">
    <property type="entry name" value="Plastocyanin"/>
</dbReference>
<accession>A0A075FNZ1</accession>
<evidence type="ECO:0000256" key="1">
    <source>
        <dbReference type="ARBA" id="ARBA00022723"/>
    </source>
</evidence>
<evidence type="ECO:0000256" key="3">
    <source>
        <dbReference type="PIRSR" id="PIRSR602387-1"/>
    </source>
</evidence>
<feature type="binding site" evidence="3">
    <location>
        <position position="68"/>
    </location>
    <ligand>
        <name>Cu cation</name>
        <dbReference type="ChEBI" id="CHEBI:23378"/>
    </ligand>
</feature>
<dbReference type="InterPro" id="IPR000923">
    <property type="entry name" value="BlueCu_1"/>
</dbReference>
<feature type="binding site" evidence="3">
    <location>
        <position position="104"/>
    </location>
    <ligand>
        <name>Cu cation</name>
        <dbReference type="ChEBI" id="CHEBI:23378"/>
    </ligand>
</feature>
<dbReference type="PRINTS" id="PR00157">
    <property type="entry name" value="PLASTOCYANIN"/>
</dbReference>
<dbReference type="Gene3D" id="2.60.40.420">
    <property type="entry name" value="Cupredoxins - blue copper proteins"/>
    <property type="match status" value="1"/>
</dbReference>
<comment type="cofactor">
    <cofactor evidence="3">
        <name>Cu(2+)</name>
        <dbReference type="ChEBI" id="CHEBI:29036"/>
    </cofactor>
    <text evidence="3">The crystal structure with reduced Cu(1+) has also been determined.</text>
</comment>
<reference evidence="5" key="1">
    <citation type="journal article" date="2014" name="Genome Biol. Evol.">
        <title>Pangenome evidence for extensive interdomain horizontal transfer affecting lineage core and shell genes in uncultured planktonic thaumarchaeota and euryarchaeota.</title>
        <authorList>
            <person name="Deschamps P."/>
            <person name="Zivanovic Y."/>
            <person name="Moreira D."/>
            <person name="Rodriguez-Valera F."/>
            <person name="Lopez-Garcia P."/>
        </authorList>
    </citation>
    <scope>NUCLEOTIDE SEQUENCE</scope>
</reference>
<dbReference type="GO" id="GO:0005507">
    <property type="term" value="F:copper ion binding"/>
    <property type="evidence" value="ECO:0007669"/>
    <property type="project" value="InterPro"/>
</dbReference>
<organism evidence="5">
    <name type="scientific">uncultured marine group II/III euryarchaeote AD1000_113_C07</name>
    <dbReference type="NCBI Taxonomy" id="1457718"/>
    <lineage>
        <taxon>Archaea</taxon>
        <taxon>Methanobacteriati</taxon>
        <taxon>Methanobacteriota</taxon>
        <taxon>environmental samples</taxon>
    </lineage>
</organism>
<evidence type="ECO:0000256" key="2">
    <source>
        <dbReference type="ARBA" id="ARBA00023008"/>
    </source>
</evidence>
<dbReference type="Pfam" id="PF00127">
    <property type="entry name" value="Copper-bind"/>
    <property type="match status" value="1"/>
</dbReference>
<feature type="binding site" evidence="3">
    <location>
        <position position="107"/>
    </location>
    <ligand>
        <name>Cu cation</name>
        <dbReference type="ChEBI" id="CHEBI:23378"/>
    </ligand>
</feature>
<keyword evidence="1 3" id="KW-0479">Metal-binding</keyword>
<dbReference type="SUPFAM" id="SSF49503">
    <property type="entry name" value="Cupredoxins"/>
    <property type="match status" value="1"/>
</dbReference>
<proteinExistence type="predicted"/>
<evidence type="ECO:0000313" key="5">
    <source>
        <dbReference type="EMBL" id="AIE91246.1"/>
    </source>
</evidence>
<dbReference type="AlphaFoldDB" id="A0A075FNZ1"/>
<evidence type="ECO:0000259" key="4">
    <source>
        <dbReference type="Pfam" id="PF00127"/>
    </source>
</evidence>
<keyword evidence="2 3" id="KW-0186">Copper</keyword>
<feature type="binding site" evidence="3">
    <location>
        <position position="112"/>
    </location>
    <ligand>
        <name>Cu cation</name>
        <dbReference type="ChEBI" id="CHEBI:23378"/>
    </ligand>
</feature>
<name>A0A075FNZ1_9EURY</name>
<dbReference type="EMBL" id="KF900332">
    <property type="protein sequence ID" value="AIE91246.1"/>
    <property type="molecule type" value="Genomic_DNA"/>
</dbReference>
<sequence>MRTAIGVVFLAFFLASSATITQAQTIQEEGEVVVVSVDSTNLRFSPETVTITEGDSVRFFWSGELLAHNAVDKNGLFDSGDASRNVDYTFTFERGTNGSFEYVCEPHEDFGMVGIIIVNAAPNEEMPPIEDNSESESFLPGFSTVIALSSLGFASLFSRIDD</sequence>
<protein>
    <submittedName>
        <fullName evidence="5">Plastocyanin</fullName>
    </submittedName>
</protein>
<feature type="domain" description="Blue (type 1) copper" evidence="4">
    <location>
        <begin position="33"/>
        <end position="119"/>
    </location>
</feature>
<dbReference type="InterPro" id="IPR008972">
    <property type="entry name" value="Cupredoxin"/>
</dbReference>
<dbReference type="GO" id="GO:0009055">
    <property type="term" value="F:electron transfer activity"/>
    <property type="evidence" value="ECO:0007669"/>
    <property type="project" value="InterPro"/>
</dbReference>